<feature type="domain" description="Pyridoxamine 5'-phosphate oxidase N-terminal" evidence="1">
    <location>
        <begin position="4"/>
        <end position="86"/>
    </location>
</feature>
<keyword evidence="3" id="KW-1185">Reference proteome</keyword>
<evidence type="ECO:0000313" key="2">
    <source>
        <dbReference type="EMBL" id="QCT70571.1"/>
    </source>
</evidence>
<protein>
    <submittedName>
        <fullName evidence="2">Pyridoxamine 5'-phosphate oxidase family protein</fullName>
    </submittedName>
</protein>
<dbReference type="AlphaFoldDB" id="A0A4P9C789"/>
<dbReference type="InterPro" id="IPR011576">
    <property type="entry name" value="Pyridox_Oxase_N"/>
</dbReference>
<dbReference type="KEGG" id="emt:CPZ25_004280"/>
<dbReference type="RefSeq" id="WP_096919757.1">
    <property type="nucleotide sequence ID" value="NZ_CP029487.1"/>
</dbReference>
<dbReference type="Gene3D" id="2.30.110.10">
    <property type="entry name" value="Electron Transport, Fmn-binding Protein, Chain A"/>
    <property type="match status" value="1"/>
</dbReference>
<proteinExistence type="predicted"/>
<dbReference type="Proteomes" id="UP000218387">
    <property type="component" value="Chromosome"/>
</dbReference>
<dbReference type="EMBL" id="CP029487">
    <property type="protein sequence ID" value="QCT70571.1"/>
    <property type="molecule type" value="Genomic_DNA"/>
</dbReference>
<reference evidence="2 3" key="1">
    <citation type="submission" date="2018-05" db="EMBL/GenBank/DDBJ databases">
        <title>Genome comparison of Eubacterium sp.</title>
        <authorList>
            <person name="Feng Y."/>
            <person name="Sanchez-Andrea I."/>
            <person name="Stams A.J.M."/>
            <person name="De Vos W.M."/>
        </authorList>
    </citation>
    <scope>NUCLEOTIDE SEQUENCE [LARGE SCALE GENOMIC DNA]</scope>
    <source>
        <strain evidence="2 3">YI</strain>
    </source>
</reference>
<dbReference type="InterPro" id="IPR012349">
    <property type="entry name" value="Split_barrel_FMN-bd"/>
</dbReference>
<organism evidence="2 3">
    <name type="scientific">Eubacterium maltosivorans</name>
    <dbReference type="NCBI Taxonomy" id="2041044"/>
    <lineage>
        <taxon>Bacteria</taxon>
        <taxon>Bacillati</taxon>
        <taxon>Bacillota</taxon>
        <taxon>Clostridia</taxon>
        <taxon>Eubacteriales</taxon>
        <taxon>Eubacteriaceae</taxon>
        <taxon>Eubacterium</taxon>
    </lineage>
</organism>
<evidence type="ECO:0000259" key="1">
    <source>
        <dbReference type="Pfam" id="PF01243"/>
    </source>
</evidence>
<evidence type="ECO:0000313" key="3">
    <source>
        <dbReference type="Proteomes" id="UP000218387"/>
    </source>
</evidence>
<accession>A0A4P9C789</accession>
<sequence length="101" mass="11030">MKIQEDIKKVIEGSAFVVIDTVGENNLPHPIIAGKGEVGDETITFGIYKMEVTQKNLLSNPKAWVLAATMDGGPKGYRLEGTAKAEDKQLIFTPEKAEELL</sequence>
<dbReference type="SUPFAM" id="SSF50475">
    <property type="entry name" value="FMN-binding split barrel"/>
    <property type="match status" value="1"/>
</dbReference>
<dbReference type="Pfam" id="PF01243">
    <property type="entry name" value="PNPOx_N"/>
    <property type="match status" value="1"/>
</dbReference>
<name>A0A4P9C789_EUBML</name>
<gene>
    <name evidence="2" type="ORF">CPZ25_004280</name>
</gene>